<keyword evidence="29" id="KW-1185">Reference proteome</keyword>
<dbReference type="FunFam" id="3.40.50.300:FF:000799">
    <property type="entry name" value="ras-related protein Rab-24 isoform X1"/>
    <property type="match status" value="1"/>
</dbReference>
<evidence type="ECO:0000256" key="21">
    <source>
        <dbReference type="ARBA" id="ARBA00023288"/>
    </source>
</evidence>
<dbReference type="NCBIfam" id="TIGR00231">
    <property type="entry name" value="small_GTP"/>
    <property type="match status" value="1"/>
</dbReference>
<dbReference type="GO" id="GO:0046872">
    <property type="term" value="F:metal ion binding"/>
    <property type="evidence" value="ECO:0007669"/>
    <property type="project" value="UniProtKB-KW"/>
</dbReference>
<comment type="cofactor">
    <cofactor evidence="1">
        <name>Mg(2+)</name>
        <dbReference type="ChEBI" id="CHEBI:18420"/>
    </cofactor>
</comment>
<dbReference type="GeneID" id="109310245"/>
<evidence type="ECO:0000256" key="11">
    <source>
        <dbReference type="ARBA" id="ARBA00022553"/>
    </source>
</evidence>
<dbReference type="Ensembl" id="ENSCPRT00005023944.1">
    <property type="protein sequence ID" value="ENSCPRP00005020499.1"/>
    <property type="gene ID" value="ENSCPRG00005014230.1"/>
</dbReference>
<evidence type="ECO:0000256" key="26">
    <source>
        <dbReference type="ARBA" id="ARBA00093319"/>
    </source>
</evidence>
<proteinExistence type="inferred from homology"/>
<comment type="similarity">
    <text evidence="7">Belongs to the small GTPase superfamily. Rab family.</text>
</comment>
<keyword evidence="12" id="KW-0479">Metal-binding</keyword>
<dbReference type="SUPFAM" id="SSF52540">
    <property type="entry name" value="P-loop containing nucleoside triphosphate hydrolases"/>
    <property type="match status" value="1"/>
</dbReference>
<dbReference type="InterPro" id="IPR041828">
    <property type="entry name" value="Rab24"/>
</dbReference>
<dbReference type="PROSITE" id="PS51421">
    <property type="entry name" value="RAS"/>
    <property type="match status" value="1"/>
</dbReference>
<evidence type="ECO:0000256" key="16">
    <source>
        <dbReference type="ARBA" id="ARBA00022927"/>
    </source>
</evidence>
<keyword evidence="18" id="KW-0342">GTP-binding</keyword>
<dbReference type="GO" id="GO:0003925">
    <property type="term" value="F:G protein activity"/>
    <property type="evidence" value="ECO:0007669"/>
    <property type="project" value="UniProtKB-EC"/>
</dbReference>
<keyword evidence="17" id="KW-0072">Autophagy</keyword>
<accession>A0A7M4G0F9</accession>
<dbReference type="EC" id="3.6.5.2" evidence="8"/>
<dbReference type="GO" id="GO:0006914">
    <property type="term" value="P:autophagy"/>
    <property type="evidence" value="ECO:0007669"/>
    <property type="project" value="UniProtKB-KW"/>
</dbReference>
<dbReference type="GO" id="GO:0008608">
    <property type="term" value="P:attachment of spindle microtubules to kinetochore"/>
    <property type="evidence" value="ECO:0007669"/>
    <property type="project" value="Ensembl"/>
</dbReference>
<comment type="catalytic activity">
    <reaction evidence="24">
        <text>GTP + H2O = GDP + phosphate + H(+)</text>
        <dbReference type="Rhea" id="RHEA:19669"/>
        <dbReference type="ChEBI" id="CHEBI:15377"/>
        <dbReference type="ChEBI" id="CHEBI:15378"/>
        <dbReference type="ChEBI" id="CHEBI:37565"/>
        <dbReference type="ChEBI" id="CHEBI:43474"/>
        <dbReference type="ChEBI" id="CHEBI:58189"/>
        <dbReference type="EC" id="3.6.5.2"/>
    </reaction>
    <physiologicalReaction direction="left-to-right" evidence="24">
        <dbReference type="Rhea" id="RHEA:19670"/>
    </physiologicalReaction>
</comment>
<organism evidence="28 29">
    <name type="scientific">Crocodylus porosus</name>
    <name type="common">Saltwater crocodile</name>
    <name type="synonym">Estuarine crocodile</name>
    <dbReference type="NCBI Taxonomy" id="8502"/>
    <lineage>
        <taxon>Eukaryota</taxon>
        <taxon>Metazoa</taxon>
        <taxon>Chordata</taxon>
        <taxon>Craniata</taxon>
        <taxon>Vertebrata</taxon>
        <taxon>Euteleostomi</taxon>
        <taxon>Archelosauria</taxon>
        <taxon>Archosauria</taxon>
        <taxon>Crocodylia</taxon>
        <taxon>Longirostres</taxon>
        <taxon>Crocodylidae</taxon>
        <taxon>Crocodylus</taxon>
    </lineage>
</organism>
<dbReference type="Gene3D" id="3.40.50.300">
    <property type="entry name" value="P-loop containing nucleotide triphosphate hydrolases"/>
    <property type="match status" value="1"/>
</dbReference>
<keyword evidence="14" id="KW-0378">Hydrolase</keyword>
<evidence type="ECO:0000256" key="17">
    <source>
        <dbReference type="ARBA" id="ARBA00023006"/>
    </source>
</evidence>
<dbReference type="InterPro" id="IPR001806">
    <property type="entry name" value="Small_GTPase"/>
</dbReference>
<evidence type="ECO:0000256" key="27">
    <source>
        <dbReference type="ARBA" id="ARBA00093500"/>
    </source>
</evidence>
<dbReference type="InterPro" id="IPR027417">
    <property type="entry name" value="P-loop_NTPase"/>
</dbReference>
<evidence type="ECO:0000256" key="10">
    <source>
        <dbReference type="ARBA" id="ARBA00022490"/>
    </source>
</evidence>
<evidence type="ECO:0000256" key="3">
    <source>
        <dbReference type="ARBA" id="ARBA00004514"/>
    </source>
</evidence>
<dbReference type="RefSeq" id="XP_019390888.1">
    <property type="nucleotide sequence ID" value="XM_019535343.1"/>
</dbReference>
<dbReference type="OrthoDB" id="25896at2759"/>
<dbReference type="CDD" id="cd04118">
    <property type="entry name" value="Rab24"/>
    <property type="match status" value="1"/>
</dbReference>
<reference evidence="28" key="1">
    <citation type="submission" date="2025-08" db="UniProtKB">
        <authorList>
            <consortium name="Ensembl"/>
        </authorList>
    </citation>
    <scope>IDENTIFICATION</scope>
</reference>
<evidence type="ECO:0000256" key="19">
    <source>
        <dbReference type="ARBA" id="ARBA00023136"/>
    </source>
</evidence>
<reference evidence="28" key="2">
    <citation type="submission" date="2025-09" db="UniProtKB">
        <authorList>
            <consortium name="Ensembl"/>
        </authorList>
    </citation>
    <scope>IDENTIFICATION</scope>
</reference>
<evidence type="ECO:0000256" key="20">
    <source>
        <dbReference type="ARBA" id="ARBA00023212"/>
    </source>
</evidence>
<dbReference type="GO" id="GO:0048471">
    <property type="term" value="C:perinuclear region of cytoplasm"/>
    <property type="evidence" value="ECO:0007669"/>
    <property type="project" value="UniProtKB-SubCell"/>
</dbReference>
<evidence type="ECO:0000313" key="28">
    <source>
        <dbReference type="Ensembl" id="ENSCPRP00005020499.1"/>
    </source>
</evidence>
<evidence type="ECO:0000256" key="13">
    <source>
        <dbReference type="ARBA" id="ARBA00022741"/>
    </source>
</evidence>
<dbReference type="GO" id="GO:0005525">
    <property type="term" value="F:GTP binding"/>
    <property type="evidence" value="ECO:0007669"/>
    <property type="project" value="UniProtKB-KW"/>
</dbReference>
<evidence type="ECO:0000313" key="29">
    <source>
        <dbReference type="Proteomes" id="UP000594220"/>
    </source>
</evidence>
<evidence type="ECO:0000256" key="25">
    <source>
        <dbReference type="ARBA" id="ARBA00067822"/>
    </source>
</evidence>
<dbReference type="SMART" id="SM00174">
    <property type="entry name" value="RHO"/>
    <property type="match status" value="1"/>
</dbReference>
<dbReference type="GO" id="GO:0000421">
    <property type="term" value="C:autophagosome membrane"/>
    <property type="evidence" value="ECO:0007669"/>
    <property type="project" value="UniProtKB-SubCell"/>
</dbReference>
<evidence type="ECO:0000256" key="12">
    <source>
        <dbReference type="ARBA" id="ARBA00022723"/>
    </source>
</evidence>
<evidence type="ECO:0000256" key="18">
    <source>
        <dbReference type="ARBA" id="ARBA00023134"/>
    </source>
</evidence>
<evidence type="ECO:0000256" key="23">
    <source>
        <dbReference type="ARBA" id="ARBA00023329"/>
    </source>
</evidence>
<evidence type="ECO:0000256" key="4">
    <source>
        <dbReference type="ARBA" id="ARBA00004556"/>
    </source>
</evidence>
<dbReference type="AlphaFoldDB" id="A0A7M4G0F9"/>
<evidence type="ECO:0000256" key="8">
    <source>
        <dbReference type="ARBA" id="ARBA00011984"/>
    </source>
</evidence>
<evidence type="ECO:0000256" key="9">
    <source>
        <dbReference type="ARBA" id="ARBA00022448"/>
    </source>
</evidence>
<sequence length="204" mass="23253">MSGPRVDAKVVLLGKEYVGKTSLVERYVHQRFLVGPYQNTIGAAFVAKVIAVGDRAVTLGIWDTAGSERYEAMSRIYYRGARAAIVCYDLTDGSSFQRAKFWVNELQNFEENCRIYLCGTKSDLLEEDRRRRGVDFHDVQDYADEIKAELFETSSKTGQSVDELFQKVAEDYVRFTAFQLMTEEKGGIDLSQKSSPYFYSCCHH</sequence>
<dbReference type="KEGG" id="cpoo:109310245"/>
<dbReference type="SMART" id="SM00173">
    <property type="entry name" value="RAS"/>
    <property type="match status" value="1"/>
</dbReference>
<evidence type="ECO:0000256" key="7">
    <source>
        <dbReference type="ARBA" id="ARBA00006270"/>
    </source>
</evidence>
<dbReference type="GO" id="GO:0001556">
    <property type="term" value="P:oocyte maturation"/>
    <property type="evidence" value="ECO:0007669"/>
    <property type="project" value="Ensembl"/>
</dbReference>
<dbReference type="InterPro" id="IPR005225">
    <property type="entry name" value="Small_GTP-bd"/>
</dbReference>
<dbReference type="GO" id="GO:0005819">
    <property type="term" value="C:spindle"/>
    <property type="evidence" value="ECO:0007669"/>
    <property type="project" value="UniProtKB-SubCell"/>
</dbReference>
<dbReference type="PRINTS" id="PR00449">
    <property type="entry name" value="RASTRNSFRMNG"/>
</dbReference>
<keyword evidence="15" id="KW-0460">Magnesium</keyword>
<keyword evidence="16" id="KW-0653">Protein transport</keyword>
<dbReference type="GO" id="GO:0015031">
    <property type="term" value="P:protein transport"/>
    <property type="evidence" value="ECO:0007669"/>
    <property type="project" value="UniProtKB-KW"/>
</dbReference>
<dbReference type="OMA" id="RFRAGPY"/>
<dbReference type="PANTHER" id="PTHR47978">
    <property type="match status" value="1"/>
</dbReference>
<name>A0A7M4G0F9_CROPO</name>
<keyword evidence="20" id="KW-0206">Cytoskeleton</keyword>
<evidence type="ECO:0000256" key="5">
    <source>
        <dbReference type="ARBA" id="ARBA00004635"/>
    </source>
</evidence>
<dbReference type="GO" id="GO:0031410">
    <property type="term" value="C:cytoplasmic vesicle"/>
    <property type="evidence" value="ECO:0007669"/>
    <property type="project" value="UniProtKB-KW"/>
</dbReference>
<gene>
    <name evidence="28" type="primary">RAB24</name>
</gene>
<dbReference type="Pfam" id="PF00071">
    <property type="entry name" value="Ras"/>
    <property type="match status" value="1"/>
</dbReference>
<evidence type="ECO:0000256" key="6">
    <source>
        <dbReference type="ARBA" id="ARBA00004652"/>
    </source>
</evidence>
<keyword evidence="10" id="KW-0963">Cytoplasm</keyword>
<keyword evidence="21" id="KW-0449">Lipoprotein</keyword>
<evidence type="ECO:0000256" key="14">
    <source>
        <dbReference type="ARBA" id="ARBA00022801"/>
    </source>
</evidence>
<keyword evidence="23" id="KW-0968">Cytoplasmic vesicle</keyword>
<comment type="function">
    <text evidence="26">The small GTPases Rab are key regulators of intracellular membrane trafficking, from the formation of transport vesicles to their fusion with membranes. Rabs cycle between an inactive GDP-bound form and an active GTP-bound form that is able to recruit to membranes different sets of downstream effectors directly responsible for vesicle formation, movement, tethering and fusion. RAB24 is an atypical RAB protein that presents low GTPase activity and thereby exists predominantly in the GTP-bound active state. RAB24 is required for the clearance of late autophagic vacuoles under basal conditions. It is not needed for starvation-induced autophagy. Involved in the modulation of meiotic apparatus assembly and meiotic progression during oocyte maturation, possibly through regulation of kinetochore-microtubule interaction.</text>
</comment>
<evidence type="ECO:0000256" key="22">
    <source>
        <dbReference type="ARBA" id="ARBA00023289"/>
    </source>
</evidence>
<keyword evidence="9" id="KW-0813">Transport</keyword>
<protein>
    <recommendedName>
        <fullName evidence="25">Ras-related protein Rab-24</fullName>
        <ecNumber evidence="8">3.6.5.2</ecNumber>
    </recommendedName>
</protein>
<dbReference type="SMART" id="SM00175">
    <property type="entry name" value="RAB"/>
    <property type="match status" value="1"/>
</dbReference>
<evidence type="ECO:0000256" key="15">
    <source>
        <dbReference type="ARBA" id="ARBA00022842"/>
    </source>
</evidence>
<dbReference type="PROSITE" id="PS51419">
    <property type="entry name" value="RAB"/>
    <property type="match status" value="1"/>
</dbReference>
<comment type="subunit">
    <text evidence="27">Interacts with ZFYVE20. Does not interact with the GDP dissociation inhibitors ARHGDIA and ARHGDIB.</text>
</comment>
<keyword evidence="13" id="KW-0547">Nucleotide-binding</keyword>
<dbReference type="GeneTree" id="ENSGT00910000144316"/>
<dbReference type="CTD" id="53917"/>
<evidence type="ECO:0000256" key="1">
    <source>
        <dbReference type="ARBA" id="ARBA00001946"/>
    </source>
</evidence>
<evidence type="ECO:0000256" key="2">
    <source>
        <dbReference type="ARBA" id="ARBA00004186"/>
    </source>
</evidence>
<dbReference type="GO" id="GO:0005829">
    <property type="term" value="C:cytosol"/>
    <property type="evidence" value="ECO:0007669"/>
    <property type="project" value="UniProtKB-SubCell"/>
</dbReference>
<dbReference type="GO" id="GO:0140013">
    <property type="term" value="P:meiotic nuclear division"/>
    <property type="evidence" value="ECO:0007669"/>
    <property type="project" value="Ensembl"/>
</dbReference>
<keyword evidence="19" id="KW-0472">Membrane</keyword>
<keyword evidence="22" id="KW-0636">Prenylation</keyword>
<dbReference type="Proteomes" id="UP000594220">
    <property type="component" value="Unplaced"/>
</dbReference>
<evidence type="ECO:0000256" key="24">
    <source>
        <dbReference type="ARBA" id="ARBA00047660"/>
    </source>
</evidence>
<comment type="subcellular location">
    <subcellularLocation>
        <location evidence="2">Cytoplasm</location>
        <location evidence="2">Cytoskeleton</location>
        <location evidence="2">Spindle</location>
    </subcellularLocation>
    <subcellularLocation>
        <location evidence="3">Cytoplasm</location>
        <location evidence="3">Cytosol</location>
    </subcellularLocation>
    <subcellularLocation>
        <location evidence="4">Cytoplasm</location>
        <location evidence="4">Perinuclear region</location>
    </subcellularLocation>
    <subcellularLocation>
        <location evidence="6">Cytoplasmic vesicle</location>
        <location evidence="6">Autophagosome membrane</location>
    </subcellularLocation>
    <subcellularLocation>
        <location evidence="5">Membrane</location>
        <topology evidence="5">Lipid-anchor</topology>
    </subcellularLocation>
</comment>
<keyword evidence="11" id="KW-0597">Phosphoprotein</keyword>